<evidence type="ECO:0000313" key="1">
    <source>
        <dbReference type="EMBL" id="KAI7736001.1"/>
    </source>
</evidence>
<organism evidence="1 2">
    <name type="scientific">Ambrosia artemisiifolia</name>
    <name type="common">Common ragweed</name>
    <dbReference type="NCBI Taxonomy" id="4212"/>
    <lineage>
        <taxon>Eukaryota</taxon>
        <taxon>Viridiplantae</taxon>
        <taxon>Streptophyta</taxon>
        <taxon>Embryophyta</taxon>
        <taxon>Tracheophyta</taxon>
        <taxon>Spermatophyta</taxon>
        <taxon>Magnoliopsida</taxon>
        <taxon>eudicotyledons</taxon>
        <taxon>Gunneridae</taxon>
        <taxon>Pentapetalae</taxon>
        <taxon>asterids</taxon>
        <taxon>campanulids</taxon>
        <taxon>Asterales</taxon>
        <taxon>Asteraceae</taxon>
        <taxon>Asteroideae</taxon>
        <taxon>Heliantheae alliance</taxon>
        <taxon>Heliantheae</taxon>
        <taxon>Ambrosia</taxon>
    </lineage>
</organism>
<gene>
    <name evidence="1" type="ORF">M8C21_023863</name>
</gene>
<dbReference type="Proteomes" id="UP001206925">
    <property type="component" value="Unassembled WGS sequence"/>
</dbReference>
<name>A0AAD5GD38_AMBAR</name>
<comment type="caution">
    <text evidence="1">The sequence shown here is derived from an EMBL/GenBank/DDBJ whole genome shotgun (WGS) entry which is preliminary data.</text>
</comment>
<evidence type="ECO:0000313" key="2">
    <source>
        <dbReference type="Proteomes" id="UP001206925"/>
    </source>
</evidence>
<reference evidence="1" key="1">
    <citation type="submission" date="2022-06" db="EMBL/GenBank/DDBJ databases">
        <title>Uncovering the hologenomic basis of an extraordinary plant invasion.</title>
        <authorList>
            <person name="Bieker V.C."/>
            <person name="Martin M.D."/>
            <person name="Gilbert T."/>
            <person name="Hodgins K."/>
            <person name="Battlay P."/>
            <person name="Petersen B."/>
            <person name="Wilson J."/>
        </authorList>
    </citation>
    <scope>NUCLEOTIDE SEQUENCE</scope>
    <source>
        <strain evidence="1">AA19_3_7</strain>
        <tissue evidence="1">Leaf</tissue>
    </source>
</reference>
<proteinExistence type="predicted"/>
<keyword evidence="2" id="KW-1185">Reference proteome</keyword>
<dbReference type="AlphaFoldDB" id="A0AAD5GD38"/>
<protein>
    <submittedName>
        <fullName evidence="1">Uncharacterized protein</fullName>
    </submittedName>
</protein>
<accession>A0AAD5GD38</accession>
<dbReference type="EMBL" id="JAMZMK010009395">
    <property type="protein sequence ID" value="KAI7736001.1"/>
    <property type="molecule type" value="Genomic_DNA"/>
</dbReference>
<sequence>MVRVLMVYSTDQGREGGHDVAQGIGADLPMVVVSPDTTEETWILDFGFTRADFGTDLAISNRT</sequence>